<dbReference type="CDD" id="cd20694">
    <property type="entry name" value="CdiI_Ct-like"/>
    <property type="match status" value="1"/>
</dbReference>
<name>A0A0H5QAP6_NEIMI</name>
<accession>A0A0H5QAP6</accession>
<proteinExistence type="predicted"/>
<dbReference type="Proteomes" id="UP000182715">
    <property type="component" value="Unassembled WGS sequence"/>
</dbReference>
<evidence type="ECO:0000313" key="2">
    <source>
        <dbReference type="Proteomes" id="UP000182715"/>
    </source>
</evidence>
<dbReference type="AlphaFoldDB" id="A0A0H5QAP6"/>
<reference evidence="1 2" key="1">
    <citation type="submission" date="2014-11" db="EMBL/GenBank/DDBJ databases">
        <authorList>
            <person name="Diene M.Seydina."/>
        </authorList>
    </citation>
    <scope>NUCLEOTIDE SEQUENCE [LARGE SCALE GENOMIC DNA]</scope>
    <source>
        <strain evidence="1 2">Neisseria meningitidis CHUV</strain>
    </source>
</reference>
<evidence type="ECO:0000313" key="1">
    <source>
        <dbReference type="EMBL" id="CRY98389.1"/>
    </source>
</evidence>
<evidence type="ECO:0008006" key="3">
    <source>
        <dbReference type="Google" id="ProtNLM"/>
    </source>
</evidence>
<dbReference type="SMR" id="A0A0H5QAP6"/>
<protein>
    <recommendedName>
        <fullName evidence="3">HEAT repeat domain-containing protein</fullName>
    </recommendedName>
</protein>
<dbReference type="InterPro" id="IPR049796">
    <property type="entry name" value="CdiI_Ct-like"/>
</dbReference>
<sequence length="109" mass="12261">MTDKSKTEKLISSDDKQSVIDGILDMVFNSKAYEVPWISEKLMELSKNKDLDIAGLSLTCFGHLARLHSNIGDYDKVIPLLHSKQDDPELQGRAEDALEDISLFLSENH</sequence>
<organism evidence="1 2">
    <name type="scientific">Neisseria meningitidis serogroup B</name>
    <dbReference type="NCBI Taxonomy" id="491"/>
    <lineage>
        <taxon>Bacteria</taxon>
        <taxon>Pseudomonadati</taxon>
        <taxon>Pseudomonadota</taxon>
        <taxon>Betaproteobacteria</taxon>
        <taxon>Neisseriales</taxon>
        <taxon>Neisseriaceae</taxon>
        <taxon>Neisseria</taxon>
    </lineage>
</organism>
<dbReference type="EMBL" id="CVTF01000075">
    <property type="protein sequence ID" value="CRY98389.1"/>
    <property type="molecule type" value="Genomic_DNA"/>
</dbReference>